<dbReference type="EMBL" id="PPUT01000016">
    <property type="protein sequence ID" value="RDC43978.1"/>
    <property type="molecule type" value="Genomic_DNA"/>
</dbReference>
<dbReference type="Proteomes" id="UP000253805">
    <property type="component" value="Unassembled WGS sequence"/>
</dbReference>
<evidence type="ECO:0000313" key="5">
    <source>
        <dbReference type="EMBL" id="RDC43978.1"/>
    </source>
</evidence>
<dbReference type="PANTHER" id="PTHR43177:SF3">
    <property type="entry name" value="PROTEIN NRFC HOMOLOG"/>
    <property type="match status" value="1"/>
</dbReference>
<dbReference type="SUPFAM" id="SSF54862">
    <property type="entry name" value="4Fe-4S ferredoxins"/>
    <property type="match status" value="1"/>
</dbReference>
<evidence type="ECO:0000256" key="4">
    <source>
        <dbReference type="ARBA" id="ARBA00023014"/>
    </source>
</evidence>
<keyword evidence="1" id="KW-0004">4Fe-4S</keyword>
<dbReference type="GO" id="GO:0051539">
    <property type="term" value="F:4 iron, 4 sulfur cluster binding"/>
    <property type="evidence" value="ECO:0007669"/>
    <property type="project" value="UniProtKB-KW"/>
</dbReference>
<accession>A0A369P132</accession>
<evidence type="ECO:0000256" key="2">
    <source>
        <dbReference type="ARBA" id="ARBA00022723"/>
    </source>
</evidence>
<dbReference type="InterPro" id="IPR050954">
    <property type="entry name" value="ET_IronSulfur_Cluster-Binding"/>
</dbReference>
<dbReference type="RefSeq" id="WP_114539265.1">
    <property type="nucleotide sequence ID" value="NZ_DBFWAD010000046.1"/>
</dbReference>
<proteinExistence type="predicted"/>
<dbReference type="AlphaFoldDB" id="A0A369P132"/>
<sequence length="205" mass="22721">MRYGMAIDLKRCMGCQTCMTSCRTANNLPTGNWWNRVITDGGESLDSPDGEYPNCTLQHYPVTCQHCENAPCVEVCPTGATMKDEETGIVTVDAETCIGCKTCMQACPYEVRVYNDGEPKYAMEFAVGFADAPQHVSNTVEKCTMCSNLIARGEKPMCVQACVGYARFFGDLDDPNSEVSKLIAEREWEQLLPEQGTNPSVYYLK</sequence>
<reference evidence="5 6" key="1">
    <citation type="journal article" date="2018" name="Elife">
        <title>Discovery and characterization of a prevalent human gut bacterial enzyme sufficient for the inactivation of a family of plant toxins.</title>
        <authorList>
            <person name="Koppel N."/>
            <person name="Bisanz J.E."/>
            <person name="Pandelia M.E."/>
            <person name="Turnbaugh P.J."/>
            <person name="Balskus E.P."/>
        </authorList>
    </citation>
    <scope>NUCLEOTIDE SEQUENCE [LARGE SCALE GENOMIC DNA]</scope>
    <source>
        <strain evidence="5 6">OB21 GAM 11</strain>
    </source>
</reference>
<evidence type="ECO:0000256" key="3">
    <source>
        <dbReference type="ARBA" id="ARBA00023004"/>
    </source>
</evidence>
<protein>
    <submittedName>
        <fullName evidence="5">4Fe-4S ferredoxin</fullName>
    </submittedName>
</protein>
<dbReference type="Gene3D" id="3.30.70.20">
    <property type="match status" value="2"/>
</dbReference>
<dbReference type="GO" id="GO:0046872">
    <property type="term" value="F:metal ion binding"/>
    <property type="evidence" value="ECO:0007669"/>
    <property type="project" value="UniProtKB-KW"/>
</dbReference>
<dbReference type="InterPro" id="IPR017896">
    <property type="entry name" value="4Fe4S_Fe-S-bd"/>
</dbReference>
<evidence type="ECO:0000313" key="6">
    <source>
        <dbReference type="Proteomes" id="UP000253805"/>
    </source>
</evidence>
<dbReference type="InterPro" id="IPR017900">
    <property type="entry name" value="4Fe4S_Fe_S_CS"/>
</dbReference>
<dbReference type="PANTHER" id="PTHR43177">
    <property type="entry name" value="PROTEIN NRFC"/>
    <property type="match status" value="1"/>
</dbReference>
<keyword evidence="4" id="KW-0411">Iron-sulfur</keyword>
<dbReference type="Pfam" id="PF13247">
    <property type="entry name" value="Fer4_11"/>
    <property type="match status" value="2"/>
</dbReference>
<keyword evidence="2" id="KW-0479">Metal-binding</keyword>
<comment type="caution">
    <text evidence="5">The sequence shown here is derived from an EMBL/GenBank/DDBJ whole genome shotgun (WGS) entry which is preliminary data.</text>
</comment>
<organism evidence="5 6">
    <name type="scientific">Adlercreutzia equolifaciens subsp. celatus</name>
    <dbReference type="NCBI Taxonomy" id="394340"/>
    <lineage>
        <taxon>Bacteria</taxon>
        <taxon>Bacillati</taxon>
        <taxon>Actinomycetota</taxon>
        <taxon>Coriobacteriia</taxon>
        <taxon>Eggerthellales</taxon>
        <taxon>Eggerthellaceae</taxon>
        <taxon>Adlercreutzia</taxon>
    </lineage>
</organism>
<dbReference type="PROSITE" id="PS00198">
    <property type="entry name" value="4FE4S_FER_1"/>
    <property type="match status" value="1"/>
</dbReference>
<keyword evidence="3" id="KW-0408">Iron</keyword>
<name>A0A369P132_9ACTN</name>
<evidence type="ECO:0000256" key="1">
    <source>
        <dbReference type="ARBA" id="ARBA00022485"/>
    </source>
</evidence>
<gene>
    <name evidence="5" type="ORF">C1850_07095</name>
</gene>
<dbReference type="CDD" id="cd10551">
    <property type="entry name" value="PsrB"/>
    <property type="match status" value="1"/>
</dbReference>
<dbReference type="PROSITE" id="PS51379">
    <property type="entry name" value="4FE4S_FER_2"/>
    <property type="match status" value="3"/>
</dbReference>